<reference evidence="1 2" key="1">
    <citation type="submission" date="2018-07" db="EMBL/GenBank/DDBJ databases">
        <title>Genome sequences of six Lactobacillus spp. isolated from bumble bee guts.</title>
        <authorList>
            <person name="Motta E.V.S."/>
            <person name="Moran N.A."/>
        </authorList>
    </citation>
    <scope>NUCLEOTIDE SEQUENCE [LARGE SCALE GENOMIC DNA]</scope>
    <source>
        <strain evidence="1 2">LV-8.1</strain>
    </source>
</reference>
<sequence>MRPIRDWKAQSINQDNNMVVVKSNKWTKGGLAKLDDFKYSARLTTPYELKVLKKMAEDERESQYEDAICETESIICDYRHGDLTGKQVNDEISSLWAQFGEQGQHDKENPFLN</sequence>
<dbReference type="AlphaFoldDB" id="A0A3R7CKL9"/>
<evidence type="ECO:0000313" key="2">
    <source>
        <dbReference type="Proteomes" id="UP000284822"/>
    </source>
</evidence>
<dbReference type="EMBL" id="QOCS01000014">
    <property type="protein sequence ID" value="RHW46107.1"/>
    <property type="molecule type" value="Genomic_DNA"/>
</dbReference>
<gene>
    <name evidence="1" type="ORF">DS832_07090</name>
</gene>
<dbReference type="Proteomes" id="UP000284822">
    <property type="component" value="Unassembled WGS sequence"/>
</dbReference>
<dbReference type="RefSeq" id="WP_118910954.1">
    <property type="nucleotide sequence ID" value="NZ_QOCS01000014.1"/>
</dbReference>
<protein>
    <submittedName>
        <fullName evidence="1">Uncharacterized protein</fullName>
    </submittedName>
</protein>
<name>A0A3R7CKL9_9LACO</name>
<evidence type="ECO:0000313" key="1">
    <source>
        <dbReference type="EMBL" id="RHW46107.1"/>
    </source>
</evidence>
<accession>A0A3R7CKL9</accession>
<organism evidence="1 2">
    <name type="scientific">Bombilactobacillus bombi</name>
    <dbReference type="NCBI Taxonomy" id="1303590"/>
    <lineage>
        <taxon>Bacteria</taxon>
        <taxon>Bacillati</taxon>
        <taxon>Bacillota</taxon>
        <taxon>Bacilli</taxon>
        <taxon>Lactobacillales</taxon>
        <taxon>Lactobacillaceae</taxon>
        <taxon>Bombilactobacillus</taxon>
    </lineage>
</organism>
<proteinExistence type="predicted"/>
<comment type="caution">
    <text evidence="1">The sequence shown here is derived from an EMBL/GenBank/DDBJ whole genome shotgun (WGS) entry which is preliminary data.</text>
</comment>